<keyword evidence="1" id="KW-0175">Coiled coil</keyword>
<dbReference type="PANTHER" id="PTHR21032">
    <property type="entry name" value="G PATCH DOMAIN-CONTAINING PROTEIN 11"/>
    <property type="match status" value="1"/>
</dbReference>
<dbReference type="Gene3D" id="2.130.10.10">
    <property type="entry name" value="YVTN repeat-like/Quinoprotein amine dehydrogenase"/>
    <property type="match status" value="1"/>
</dbReference>
<dbReference type="InterPro" id="IPR025239">
    <property type="entry name" value="DUF4187"/>
</dbReference>
<dbReference type="PROSITE" id="PS50174">
    <property type="entry name" value="G_PATCH"/>
    <property type="match status" value="1"/>
</dbReference>
<feature type="region of interest" description="Disordered" evidence="2">
    <location>
        <begin position="30"/>
        <end position="60"/>
    </location>
</feature>
<organism evidence="4">
    <name type="scientific">Aureobasidium pullulans</name>
    <name type="common">Black yeast</name>
    <name type="synonym">Pullularia pullulans</name>
    <dbReference type="NCBI Taxonomy" id="5580"/>
    <lineage>
        <taxon>Eukaryota</taxon>
        <taxon>Fungi</taxon>
        <taxon>Dikarya</taxon>
        <taxon>Ascomycota</taxon>
        <taxon>Pezizomycotina</taxon>
        <taxon>Dothideomycetes</taxon>
        <taxon>Dothideomycetidae</taxon>
        <taxon>Dothideales</taxon>
        <taxon>Saccotheciaceae</taxon>
        <taxon>Aureobasidium</taxon>
    </lineage>
</organism>
<evidence type="ECO:0000313" key="4">
    <source>
        <dbReference type="EMBL" id="THX03817.1"/>
    </source>
</evidence>
<proteinExistence type="predicted"/>
<name>A0A4S9CDK6_AURPU</name>
<gene>
    <name evidence="4" type="ORF">D6D13_07453</name>
</gene>
<dbReference type="GO" id="GO:0000776">
    <property type="term" value="C:kinetochore"/>
    <property type="evidence" value="ECO:0007669"/>
    <property type="project" value="TreeGrafter"/>
</dbReference>
<feature type="compositionally biased region" description="Basic and acidic residues" evidence="2">
    <location>
        <begin position="530"/>
        <end position="543"/>
    </location>
</feature>
<dbReference type="Pfam" id="PF13821">
    <property type="entry name" value="DUF4187"/>
    <property type="match status" value="1"/>
</dbReference>
<feature type="region of interest" description="Disordered" evidence="2">
    <location>
        <begin position="492"/>
        <end position="547"/>
    </location>
</feature>
<dbReference type="InterPro" id="IPR036322">
    <property type="entry name" value="WD40_repeat_dom_sf"/>
</dbReference>
<feature type="coiled-coil region" evidence="1">
    <location>
        <begin position="594"/>
        <end position="621"/>
    </location>
</feature>
<evidence type="ECO:0000259" key="3">
    <source>
        <dbReference type="PROSITE" id="PS50174"/>
    </source>
</evidence>
<dbReference type="InterPro" id="IPR000467">
    <property type="entry name" value="G_patch_dom"/>
</dbReference>
<evidence type="ECO:0000256" key="1">
    <source>
        <dbReference type="SAM" id="Coils"/>
    </source>
</evidence>
<dbReference type="SMART" id="SM00443">
    <property type="entry name" value="G_patch"/>
    <property type="match status" value="1"/>
</dbReference>
<reference evidence="4" key="1">
    <citation type="submission" date="2018-10" db="EMBL/GenBank/DDBJ databases">
        <title>Fifty Aureobasidium pullulans genomes reveal a recombining polyextremotolerant generalist.</title>
        <authorList>
            <person name="Gostincar C."/>
            <person name="Turk M."/>
            <person name="Zajc J."/>
            <person name="Gunde-Cimerman N."/>
        </authorList>
    </citation>
    <scope>NUCLEOTIDE SEQUENCE [LARGE SCALE GENOMIC DNA]</scope>
    <source>
        <strain evidence="4">EXF-10085</strain>
    </source>
</reference>
<dbReference type="SMART" id="SM01173">
    <property type="entry name" value="DUF4187"/>
    <property type="match status" value="1"/>
</dbReference>
<comment type="caution">
    <text evidence="4">The sequence shown here is derived from an EMBL/GenBank/DDBJ whole genome shotgun (WGS) entry which is preliminary data.</text>
</comment>
<evidence type="ECO:0000256" key="2">
    <source>
        <dbReference type="SAM" id="MobiDB-lite"/>
    </source>
</evidence>
<dbReference type="AlphaFoldDB" id="A0A4S9CDK6"/>
<protein>
    <recommendedName>
        <fullName evidence="3">G-patch domain-containing protein</fullName>
    </recommendedName>
</protein>
<dbReference type="InterPro" id="IPR015943">
    <property type="entry name" value="WD40/YVTN_repeat-like_dom_sf"/>
</dbReference>
<dbReference type="EMBL" id="QZAS01000030">
    <property type="protein sequence ID" value="THX03817.1"/>
    <property type="molecule type" value="Genomic_DNA"/>
</dbReference>
<accession>A0A4S9CDK6</accession>
<dbReference type="SUPFAM" id="SSF50978">
    <property type="entry name" value="WD40 repeat-like"/>
    <property type="match status" value="1"/>
</dbReference>
<feature type="domain" description="G-patch" evidence="3">
    <location>
        <begin position="551"/>
        <end position="596"/>
    </location>
</feature>
<dbReference type="InterPro" id="IPR039249">
    <property type="entry name" value="GPATCH11"/>
</dbReference>
<dbReference type="Pfam" id="PF01585">
    <property type="entry name" value="G-patch"/>
    <property type="match status" value="1"/>
</dbReference>
<feature type="compositionally biased region" description="Basic and acidic residues" evidence="2">
    <location>
        <begin position="33"/>
        <end position="44"/>
    </location>
</feature>
<sequence length="779" mass="86845">MAQREIPGFYYDAEKGKYFQVQANHIAPQGAKYSHENVRKEKEQSRKRKRSAAMKQKREMQTVRRSRILDSASAAGIGLWREQGRSHFANYEARIAAMAGQFQGYETLSLKSCESCGKRDNIHDFFIDDELDAILMALGSRNFGRVQFLGESQNAYDIAAFRSDISSVSISSSRTLVATSYDRQHPGNVFVAGMAGSVDMEGSPPILDSPAPCYSMLGGPETALWTASPCPAGATRDVIAIGSSEGVYMLDSRGDLLQHHRLREDVRSIDWLTPTVAVGGTKSSPVYLWDARAAGTSLRFKHTSGVTGVRSLGDGSRVLVSGFKGTSVYDTRMTSRPKGPHTPSPALLRMAPMKTEFPKVSMDVLTDAQLLATADDDNVIQLHSLSSGKLMGSLNGANPSKEKGRIHRMRFVHSPDDRPTLMQSAVTSLHQPVATDKAIHHDLRLLFTRRITNPQTALSTRDSSTHLTATKTIPLHTRTTTAATMSDAEDDYMSMSFADPPPPTNPKTSLQRHQERRRIASLKSHPATKKQLEAEAEAAREKALATSTLTPTSKGAQMMAKMGFKGGALGKSANARTEPIEISVKEGKGGIGMDNEKKRKIREAMEELQGKEKKQKAEEGEYRIRVAAEREEKKKEGQWWGAMKVCEKLDTEEEEEKTGRKAEVPAKRVNLLWRNLAMQREQRDRDRVLRKGALDSLSSGYQDDEADADDKLAMGTEIEEYEDEEDKELDDYNALEIGERLDKVVEYLRKTYHYCFWCKYRYPDEQMEGCPGLTEEEHD</sequence>
<dbReference type="GO" id="GO:0003676">
    <property type="term" value="F:nucleic acid binding"/>
    <property type="evidence" value="ECO:0007669"/>
    <property type="project" value="InterPro"/>
</dbReference>
<dbReference type="PANTHER" id="PTHR21032:SF0">
    <property type="entry name" value="G PATCH DOMAIN-CONTAINING PROTEIN 11"/>
    <property type="match status" value="1"/>
</dbReference>